<dbReference type="Proteomes" id="UP001500171">
    <property type="component" value="Unassembled WGS sequence"/>
</dbReference>
<reference evidence="2" key="1">
    <citation type="journal article" date="2019" name="Int. J. Syst. Evol. Microbiol.">
        <title>The Global Catalogue of Microorganisms (GCM) 10K type strain sequencing project: providing services to taxonomists for standard genome sequencing and annotation.</title>
        <authorList>
            <consortium name="The Broad Institute Genomics Platform"/>
            <consortium name="The Broad Institute Genome Sequencing Center for Infectious Disease"/>
            <person name="Wu L."/>
            <person name="Ma J."/>
        </authorList>
    </citation>
    <scope>NUCLEOTIDE SEQUENCE [LARGE SCALE GENOMIC DNA]</scope>
    <source>
        <strain evidence="2">JCM 18050</strain>
    </source>
</reference>
<accession>A0ABP9NAU5</accession>
<keyword evidence="2" id="KW-1185">Reference proteome</keyword>
<evidence type="ECO:0000313" key="2">
    <source>
        <dbReference type="Proteomes" id="UP001500171"/>
    </source>
</evidence>
<protein>
    <submittedName>
        <fullName evidence="1">Uncharacterized protein</fullName>
    </submittedName>
</protein>
<evidence type="ECO:0000313" key="1">
    <source>
        <dbReference type="EMBL" id="GAA5113437.1"/>
    </source>
</evidence>
<proteinExistence type="predicted"/>
<gene>
    <name evidence="1" type="ORF">GCM10023211_21570</name>
</gene>
<name>A0ABP9NAU5_9GAMM</name>
<dbReference type="EMBL" id="BAABHY010000006">
    <property type="protein sequence ID" value="GAA5113437.1"/>
    <property type="molecule type" value="Genomic_DNA"/>
</dbReference>
<comment type="caution">
    <text evidence="1">The sequence shown here is derived from an EMBL/GenBank/DDBJ whole genome shotgun (WGS) entry which is preliminary data.</text>
</comment>
<sequence length="59" mass="6737">MAIPRFRPRPPPATILKIINELNSLQYSCNCSLDQLQKALDHLKAIKGKVDNKNQTDIY</sequence>
<organism evidence="1 2">
    <name type="scientific">Orbus sasakiae</name>
    <dbReference type="NCBI Taxonomy" id="1078475"/>
    <lineage>
        <taxon>Bacteria</taxon>
        <taxon>Pseudomonadati</taxon>
        <taxon>Pseudomonadota</taxon>
        <taxon>Gammaproteobacteria</taxon>
        <taxon>Orbales</taxon>
        <taxon>Orbaceae</taxon>
        <taxon>Orbus</taxon>
    </lineage>
</organism>